<name>A0ABY8WBT1_9ACTN</name>
<evidence type="ECO:0000313" key="2">
    <source>
        <dbReference type="Proteomes" id="UP001240150"/>
    </source>
</evidence>
<organism evidence="1 2">
    <name type="scientific">Actinoplanes oblitus</name>
    <dbReference type="NCBI Taxonomy" id="3040509"/>
    <lineage>
        <taxon>Bacteria</taxon>
        <taxon>Bacillati</taxon>
        <taxon>Actinomycetota</taxon>
        <taxon>Actinomycetes</taxon>
        <taxon>Micromonosporales</taxon>
        <taxon>Micromonosporaceae</taxon>
        <taxon>Actinoplanes</taxon>
    </lineage>
</organism>
<dbReference type="Proteomes" id="UP001240150">
    <property type="component" value="Chromosome"/>
</dbReference>
<proteinExistence type="predicted"/>
<reference evidence="1 2" key="1">
    <citation type="submission" date="2023-06" db="EMBL/GenBank/DDBJ databases">
        <authorList>
            <person name="Yushchuk O."/>
            <person name="Binda E."/>
            <person name="Ruckert-Reed C."/>
            <person name="Fedorenko V."/>
            <person name="Kalinowski J."/>
            <person name="Marinelli F."/>
        </authorList>
    </citation>
    <scope>NUCLEOTIDE SEQUENCE [LARGE SCALE GENOMIC DNA]</scope>
    <source>
        <strain evidence="1 2">NRRL 3884</strain>
    </source>
</reference>
<dbReference type="EMBL" id="CP126980">
    <property type="protein sequence ID" value="WIM94533.1"/>
    <property type="molecule type" value="Genomic_DNA"/>
</dbReference>
<sequence>MTPTLRERVERWLVLEIDVAASVQKHWTVLSMVMRDVVPPVPI</sequence>
<protein>
    <submittedName>
        <fullName evidence="1">Uncharacterized protein</fullName>
    </submittedName>
</protein>
<accession>A0ABY8WBT1</accession>
<keyword evidence="2" id="KW-1185">Reference proteome</keyword>
<evidence type="ECO:0000313" key="1">
    <source>
        <dbReference type="EMBL" id="WIM94533.1"/>
    </source>
</evidence>
<gene>
    <name evidence="1" type="ORF">ACTOB_006561</name>
</gene>
<dbReference type="RefSeq" id="WP_284915750.1">
    <property type="nucleotide sequence ID" value="NZ_CP126980.1"/>
</dbReference>